<dbReference type="STRING" id="1239962.C943_03949"/>
<dbReference type="SMART" id="SM00450">
    <property type="entry name" value="RHOD"/>
    <property type="match status" value="1"/>
</dbReference>
<reference evidence="2" key="1">
    <citation type="submission" date="2013-01" db="EMBL/GenBank/DDBJ databases">
        <title>Genome assembly of Mariniradius saccharolyticus AK6.</title>
        <authorList>
            <person name="Vaidya B."/>
            <person name="Khatri I."/>
            <person name="Tanuku N.R.S."/>
            <person name="Subramanian S."/>
            <person name="Pinnaka A."/>
        </authorList>
    </citation>
    <scope>NUCLEOTIDE SEQUENCE [LARGE SCALE GENOMIC DNA]</scope>
    <source>
        <strain evidence="2">AK6</strain>
    </source>
</reference>
<dbReference type="SUPFAM" id="SSF52821">
    <property type="entry name" value="Rhodanese/Cell cycle control phosphatase"/>
    <property type="match status" value="1"/>
</dbReference>
<dbReference type="EMBL" id="AMZY02000007">
    <property type="protein sequence ID" value="EMS34132.1"/>
    <property type="molecule type" value="Genomic_DNA"/>
</dbReference>
<protein>
    <submittedName>
        <fullName evidence="2">Rhodanese-like domain protein</fullName>
    </submittedName>
</protein>
<dbReference type="PANTHER" id="PTHR43031:SF1">
    <property type="entry name" value="PYRIDINE NUCLEOTIDE-DISULPHIDE OXIDOREDUCTASE"/>
    <property type="match status" value="1"/>
</dbReference>
<dbReference type="InParanoid" id="M7Y044"/>
<dbReference type="AlphaFoldDB" id="M7Y044"/>
<evidence type="ECO:0000259" key="1">
    <source>
        <dbReference type="PROSITE" id="PS50206"/>
    </source>
</evidence>
<dbReference type="PROSITE" id="PS50206">
    <property type="entry name" value="RHODANESE_3"/>
    <property type="match status" value="1"/>
</dbReference>
<dbReference type="FunCoup" id="M7Y044">
    <property type="interactions" value="33"/>
</dbReference>
<dbReference type="CDD" id="cd00158">
    <property type="entry name" value="RHOD"/>
    <property type="match status" value="1"/>
</dbReference>
<evidence type="ECO:0000313" key="2">
    <source>
        <dbReference type="EMBL" id="EMS34132.1"/>
    </source>
</evidence>
<dbReference type="InterPro" id="IPR001763">
    <property type="entry name" value="Rhodanese-like_dom"/>
</dbReference>
<feature type="domain" description="Rhodanese" evidence="1">
    <location>
        <begin position="45"/>
        <end position="135"/>
    </location>
</feature>
<evidence type="ECO:0000313" key="3">
    <source>
        <dbReference type="Proteomes" id="UP000010953"/>
    </source>
</evidence>
<accession>M7Y044</accession>
<comment type="caution">
    <text evidence="2">The sequence shown here is derived from an EMBL/GenBank/DDBJ whole genome shotgun (WGS) entry which is preliminary data.</text>
</comment>
<dbReference type="InterPro" id="IPR036873">
    <property type="entry name" value="Rhodanese-like_dom_sf"/>
</dbReference>
<organism evidence="2 3">
    <name type="scientific">Mariniradius saccharolyticus AK6</name>
    <dbReference type="NCBI Taxonomy" id="1239962"/>
    <lineage>
        <taxon>Bacteria</taxon>
        <taxon>Pseudomonadati</taxon>
        <taxon>Bacteroidota</taxon>
        <taxon>Cytophagia</taxon>
        <taxon>Cytophagales</taxon>
        <taxon>Cyclobacteriaceae</taxon>
        <taxon>Mariniradius</taxon>
    </lineage>
</organism>
<sequence>MTFLVALSLLSACGKSPSESGSTQTTQATGSIEQVDAAQFKKLTESPNALVLDVRTAAEVAEGHLPNAVNIDIYGSDFMAKVQQLPKDREILVYCTVGARSQQAADILSKQGFAKVYNLDGGIVAWQRNGFEVVR</sequence>
<keyword evidence="3" id="KW-1185">Reference proteome</keyword>
<name>M7Y044_9BACT</name>
<dbReference type="InterPro" id="IPR050229">
    <property type="entry name" value="GlpE_sulfurtransferase"/>
</dbReference>
<dbReference type="eggNOG" id="COG0607">
    <property type="taxonomic scope" value="Bacteria"/>
</dbReference>
<dbReference type="Proteomes" id="UP000010953">
    <property type="component" value="Unassembled WGS sequence"/>
</dbReference>
<proteinExistence type="predicted"/>
<dbReference type="PANTHER" id="PTHR43031">
    <property type="entry name" value="FAD-DEPENDENT OXIDOREDUCTASE"/>
    <property type="match status" value="1"/>
</dbReference>
<gene>
    <name evidence="2" type="ORF">C943_03949</name>
</gene>
<dbReference type="Gene3D" id="3.40.250.10">
    <property type="entry name" value="Rhodanese-like domain"/>
    <property type="match status" value="1"/>
</dbReference>
<dbReference type="Pfam" id="PF00581">
    <property type="entry name" value="Rhodanese"/>
    <property type="match status" value="1"/>
</dbReference>